<keyword evidence="1" id="KW-0472">Membrane</keyword>
<organism evidence="2 3">
    <name type="scientific">Brachionus plicatilis</name>
    <name type="common">Marine rotifer</name>
    <name type="synonym">Brachionus muelleri</name>
    <dbReference type="NCBI Taxonomy" id="10195"/>
    <lineage>
        <taxon>Eukaryota</taxon>
        <taxon>Metazoa</taxon>
        <taxon>Spiralia</taxon>
        <taxon>Gnathifera</taxon>
        <taxon>Rotifera</taxon>
        <taxon>Eurotatoria</taxon>
        <taxon>Monogononta</taxon>
        <taxon>Pseudotrocha</taxon>
        <taxon>Ploima</taxon>
        <taxon>Brachionidae</taxon>
        <taxon>Brachionus</taxon>
    </lineage>
</organism>
<reference evidence="2 3" key="1">
    <citation type="journal article" date="2018" name="Sci. Rep.">
        <title>Genomic signatures of local adaptation to the degree of environmental predictability in rotifers.</title>
        <authorList>
            <person name="Franch-Gras L."/>
            <person name="Hahn C."/>
            <person name="Garcia-Roger E.M."/>
            <person name="Carmona M.J."/>
            <person name="Serra M."/>
            <person name="Gomez A."/>
        </authorList>
    </citation>
    <scope>NUCLEOTIDE SEQUENCE [LARGE SCALE GENOMIC DNA]</scope>
    <source>
        <strain evidence="2">HYR1</strain>
    </source>
</reference>
<keyword evidence="3" id="KW-1185">Reference proteome</keyword>
<evidence type="ECO:0000313" key="2">
    <source>
        <dbReference type="EMBL" id="RNA33115.1"/>
    </source>
</evidence>
<keyword evidence="1" id="KW-0812">Transmembrane</keyword>
<protein>
    <submittedName>
        <fullName evidence="2">Uncharacterized protein</fullName>
    </submittedName>
</protein>
<name>A0A3M7SBS7_BRAPC</name>
<keyword evidence="1" id="KW-1133">Transmembrane helix</keyword>
<proteinExistence type="predicted"/>
<accession>A0A3M7SBS7</accession>
<gene>
    <name evidence="2" type="ORF">BpHYR1_028046</name>
</gene>
<evidence type="ECO:0000256" key="1">
    <source>
        <dbReference type="SAM" id="Phobius"/>
    </source>
</evidence>
<dbReference type="EMBL" id="REGN01001682">
    <property type="protein sequence ID" value="RNA33115.1"/>
    <property type="molecule type" value="Genomic_DNA"/>
</dbReference>
<dbReference type="AlphaFoldDB" id="A0A3M7SBS7"/>
<comment type="caution">
    <text evidence="2">The sequence shown here is derived from an EMBL/GenBank/DDBJ whole genome shotgun (WGS) entry which is preliminary data.</text>
</comment>
<evidence type="ECO:0000313" key="3">
    <source>
        <dbReference type="Proteomes" id="UP000276133"/>
    </source>
</evidence>
<feature type="transmembrane region" description="Helical" evidence="1">
    <location>
        <begin position="16"/>
        <end position="32"/>
    </location>
</feature>
<sequence>MEIMQNYNCTTLDPKIIYIFNLSASFMIEFFYKKLEKIMKIIEDENFIFIINFVINNKRKKFFQCPFSQKFFYQIIKCLLMSPSFEN</sequence>
<dbReference type="Proteomes" id="UP000276133">
    <property type="component" value="Unassembled WGS sequence"/>
</dbReference>